<keyword evidence="2" id="KW-1185">Reference proteome</keyword>
<sequence length="21" mass="2275">MYDSGKIPNNMDTSMVVSVVS</sequence>
<evidence type="ECO:0000313" key="1">
    <source>
        <dbReference type="EMBL" id="OLY78999.1"/>
    </source>
</evidence>
<comment type="caution">
    <text evidence="1">The sequence shown here is derived from an EMBL/GenBank/DDBJ whole genome shotgun (WGS) entry which is preliminary data.</text>
</comment>
<proteinExistence type="predicted"/>
<feature type="non-terminal residue" evidence="1">
    <location>
        <position position="21"/>
    </location>
</feature>
<accession>A0A1R0GQ31</accession>
<gene>
    <name evidence="1" type="ORF">AYI68_g6941</name>
</gene>
<name>A0A1R0GQ31_9FUNG</name>
<organism evidence="1 2">
    <name type="scientific">Smittium mucronatum</name>
    <dbReference type="NCBI Taxonomy" id="133383"/>
    <lineage>
        <taxon>Eukaryota</taxon>
        <taxon>Fungi</taxon>
        <taxon>Fungi incertae sedis</taxon>
        <taxon>Zoopagomycota</taxon>
        <taxon>Kickxellomycotina</taxon>
        <taxon>Harpellomycetes</taxon>
        <taxon>Harpellales</taxon>
        <taxon>Legeriomycetaceae</taxon>
        <taxon>Smittium</taxon>
    </lineage>
</organism>
<dbReference type="AlphaFoldDB" id="A0A1R0GQ31"/>
<protein>
    <submittedName>
        <fullName evidence="1">Uncharacterized protein</fullName>
    </submittedName>
</protein>
<reference evidence="1 2" key="1">
    <citation type="journal article" date="2016" name="Mol. Biol. Evol.">
        <title>Genome-Wide Survey of Gut Fungi (Harpellales) Reveals the First Horizontally Transferred Ubiquitin Gene from a Mosquito Host.</title>
        <authorList>
            <person name="Wang Y."/>
            <person name="White M.M."/>
            <person name="Kvist S."/>
            <person name="Moncalvo J.M."/>
        </authorList>
    </citation>
    <scope>NUCLEOTIDE SEQUENCE [LARGE SCALE GENOMIC DNA]</scope>
    <source>
        <strain evidence="1 2">ALG-7-W6</strain>
    </source>
</reference>
<dbReference type="Proteomes" id="UP000187455">
    <property type="component" value="Unassembled WGS sequence"/>
</dbReference>
<dbReference type="EMBL" id="LSSL01005155">
    <property type="protein sequence ID" value="OLY78999.1"/>
    <property type="molecule type" value="Genomic_DNA"/>
</dbReference>
<evidence type="ECO:0000313" key="2">
    <source>
        <dbReference type="Proteomes" id="UP000187455"/>
    </source>
</evidence>